<dbReference type="EMBL" id="BPLF01000001">
    <property type="protein sequence ID" value="GIX61676.1"/>
    <property type="molecule type" value="Genomic_DNA"/>
</dbReference>
<dbReference type="AlphaFoldDB" id="A0AAV4LRG2"/>
<sequence length="1106" mass="120438">MNGKIISGVCRRATDETAPGCASAETYLIWPSADKTARKCNANAGGGSGRSATALRCGACRRRSRARPPSSAPPATRVSLDGGRYNRVEGVGSDKSVDDARHGRQPDLHVARPREEGLEDGRDHELGHGDVGVHEVLPKQHGPSGVASHPPLLPLAVERLLPRAPGPEHQRAKELHDLPVDGRVVRGQQQQHEGEIRTDLRPGEQPRREDLVGERRAEGAGKEPQPRKVAPEAEAVDVEDDVVDHHGCLRRLGFCFGASGRWTVKAQTAKMRAVSGRRRWVAVVRGCPVGAGSATREIGAGVAPFRPGFLGFVAVRCVEVASIREFPVEFARICVLFVRAEYLGVGHLFVDALARHTSFGLGRHSHRGQVHAVHHHVQQARCVLLDQVHAAVEQSGQELTAAAKVGLLHDPQQPARHVLNLVLGRPLVDRQRALAHFHLRPEGVHPLDAPERRGLVVAAHHLEALVRRVPVHVHGEAGPEVDEAERGDVERDFVGHPHGHGVHEVPAQPHLGALVEGAQQIGNAAQQLDARLWRTVALRNLQRDAPHQVEHVAGGVFGAQRQGPQRTRAVLPVDAVVLTEVHQADALRCLEQDYVLRQDAARQHDALGNAPVDAGGKGHALGLVELTEPLRLADDGEVLDDDALVELGRQPMRDAAEQKGAHLRLHPVEALVEHLDLVLHELQQHVDADDVQGLVDEGGDERPVVDELSFSQHVEAQRGALEQLAHEFRIHVAHGLHDAHHAGGKVRLRHRVLDREEDAQQAGVKVEAQLAAADLGVVHQLLNKHADGGRLGRVVLREQNGEGEVLRRDHHQKLHDAAEHPRQRGVKLRQRVKLHQRLAGGLAELLLHAHDGLAQPLKERKDPADGAEGVEAVADQDGVIPRQLSAHGIQVEFVAAAVLLAGHVLVRAAEGAHQPGVHFQPAQHCAHRQQLAHLRLVVHPSKQAPEDAGREHDARPHQVCARKYGDANAFVEELFGEGAEQLALQRLVFVEAQHRGGQQKAVLALADVEEVDDQPAECVQQLPADGVAGALEEEAERAQLLKRVEAQLLHVGVAVRMEAAQRVVRMVLQRQRAKEQGRAVAVVRRVGRGGAQPLRRFRPRLSPIVE</sequence>
<protein>
    <submittedName>
        <fullName evidence="2">DUF885 domain-containing protein</fullName>
    </submittedName>
</protein>
<dbReference type="GeneID" id="94193159"/>
<feature type="region of interest" description="Disordered" evidence="1">
    <location>
        <begin position="61"/>
        <end position="129"/>
    </location>
</feature>
<comment type="caution">
    <text evidence="2">The sequence shown here is derived from an EMBL/GenBank/DDBJ whole genome shotgun (WGS) entry which is preliminary data.</text>
</comment>
<keyword evidence="3" id="KW-1185">Reference proteome</keyword>
<feature type="compositionally biased region" description="Basic and acidic residues" evidence="1">
    <location>
        <begin position="192"/>
        <end position="231"/>
    </location>
</feature>
<name>A0AAV4LRG2_BABCB</name>
<feature type="region of interest" description="Disordered" evidence="1">
    <location>
        <begin position="166"/>
        <end position="235"/>
    </location>
</feature>
<evidence type="ECO:0000313" key="2">
    <source>
        <dbReference type="EMBL" id="GIX61676.1"/>
    </source>
</evidence>
<dbReference type="RefSeq" id="XP_067713747.1">
    <property type="nucleotide sequence ID" value="XM_067857646.1"/>
</dbReference>
<feature type="compositionally biased region" description="Basic and acidic residues" evidence="1">
    <location>
        <begin position="166"/>
        <end position="184"/>
    </location>
</feature>
<reference evidence="2 3" key="1">
    <citation type="submission" date="2021-06" db="EMBL/GenBank/DDBJ databases">
        <title>Genome sequence of Babesia caballi.</title>
        <authorList>
            <person name="Yamagishi J."/>
            <person name="Kidaka T."/>
            <person name="Ochi A."/>
        </authorList>
    </citation>
    <scope>NUCLEOTIDE SEQUENCE [LARGE SCALE GENOMIC DNA]</scope>
    <source>
        <strain evidence="2">USDA-D6B2</strain>
    </source>
</reference>
<accession>A0AAV4LRG2</accession>
<gene>
    <name evidence="2" type="ORF">BcabD6B2_11110</name>
</gene>
<feature type="compositionally biased region" description="Basic and acidic residues" evidence="1">
    <location>
        <begin position="95"/>
        <end position="129"/>
    </location>
</feature>
<organism evidence="2 3">
    <name type="scientific">Babesia caballi</name>
    <dbReference type="NCBI Taxonomy" id="5871"/>
    <lineage>
        <taxon>Eukaryota</taxon>
        <taxon>Sar</taxon>
        <taxon>Alveolata</taxon>
        <taxon>Apicomplexa</taxon>
        <taxon>Aconoidasida</taxon>
        <taxon>Piroplasmida</taxon>
        <taxon>Babesiidae</taxon>
        <taxon>Babesia</taxon>
    </lineage>
</organism>
<dbReference type="Proteomes" id="UP001497744">
    <property type="component" value="Unassembled WGS sequence"/>
</dbReference>
<proteinExistence type="predicted"/>
<evidence type="ECO:0000256" key="1">
    <source>
        <dbReference type="SAM" id="MobiDB-lite"/>
    </source>
</evidence>
<evidence type="ECO:0000313" key="3">
    <source>
        <dbReference type="Proteomes" id="UP001497744"/>
    </source>
</evidence>